<dbReference type="PANTHER" id="PTHR34835">
    <property type="entry name" value="OS07G0283600 PROTEIN-RELATED"/>
    <property type="match status" value="1"/>
</dbReference>
<dbReference type="PANTHER" id="PTHR34835:SF34">
    <property type="entry name" value="OS08G0555500 PROTEIN"/>
    <property type="match status" value="1"/>
</dbReference>
<proteinExistence type="predicted"/>
<organism evidence="2 3">
    <name type="scientific">Carnegiea gigantea</name>
    <dbReference type="NCBI Taxonomy" id="171969"/>
    <lineage>
        <taxon>Eukaryota</taxon>
        <taxon>Viridiplantae</taxon>
        <taxon>Streptophyta</taxon>
        <taxon>Embryophyta</taxon>
        <taxon>Tracheophyta</taxon>
        <taxon>Spermatophyta</taxon>
        <taxon>Magnoliopsida</taxon>
        <taxon>eudicotyledons</taxon>
        <taxon>Gunneridae</taxon>
        <taxon>Pentapetalae</taxon>
        <taxon>Caryophyllales</taxon>
        <taxon>Cactineae</taxon>
        <taxon>Cactaceae</taxon>
        <taxon>Cactoideae</taxon>
        <taxon>Echinocereeae</taxon>
        <taxon>Carnegiea</taxon>
    </lineage>
</organism>
<dbReference type="OrthoDB" id="5562739at2759"/>
<name>A0A9Q1KIS4_9CARY</name>
<keyword evidence="3" id="KW-1185">Reference proteome</keyword>
<reference evidence="2" key="1">
    <citation type="submission" date="2022-04" db="EMBL/GenBank/DDBJ databases">
        <title>Carnegiea gigantea Genome sequencing and assembly v2.</title>
        <authorList>
            <person name="Copetti D."/>
            <person name="Sanderson M.J."/>
            <person name="Burquez A."/>
            <person name="Wojciechowski M.F."/>
        </authorList>
    </citation>
    <scope>NUCLEOTIDE SEQUENCE</scope>
    <source>
        <strain evidence="2">SGP5-SGP5p</strain>
        <tissue evidence="2">Aerial part</tissue>
    </source>
</reference>
<comment type="caution">
    <text evidence="2">The sequence shown here is derived from an EMBL/GenBank/DDBJ whole genome shotgun (WGS) entry which is preliminary data.</text>
</comment>
<evidence type="ECO:0000256" key="1">
    <source>
        <dbReference type="SAM" id="MobiDB-lite"/>
    </source>
</evidence>
<feature type="compositionally biased region" description="Basic residues" evidence="1">
    <location>
        <begin position="1"/>
        <end position="29"/>
    </location>
</feature>
<sequence length="190" mass="21492">MKKIKQGTKSRPKKMQVRAKKSQPKKKKDVQKNPELPVKSGQLSKSLKKKGHVQKSAVVPVKRPKSVQSVPKPAEGGTKHKKIFQSRMSPSGFVGMIANFNEAQRKAMQDMGFGGFLHLQVTELPGDLCKWLVDRFDPYSITLYISPDKRIEITPMDVYITLALPIGRRKVKEFYGKKPKDAKYNEVLDA</sequence>
<dbReference type="AlphaFoldDB" id="A0A9Q1KIS4"/>
<feature type="region of interest" description="Disordered" evidence="1">
    <location>
        <begin position="1"/>
        <end position="80"/>
    </location>
</feature>
<dbReference type="Proteomes" id="UP001153076">
    <property type="component" value="Unassembled WGS sequence"/>
</dbReference>
<accession>A0A9Q1KIS4</accession>
<evidence type="ECO:0000313" key="2">
    <source>
        <dbReference type="EMBL" id="KAJ8443571.1"/>
    </source>
</evidence>
<protein>
    <submittedName>
        <fullName evidence="2">Uncharacterized protein</fullName>
    </submittedName>
</protein>
<gene>
    <name evidence="2" type="ORF">Cgig2_020658</name>
</gene>
<dbReference type="EMBL" id="JAKOGI010000116">
    <property type="protein sequence ID" value="KAJ8443571.1"/>
    <property type="molecule type" value="Genomic_DNA"/>
</dbReference>
<evidence type="ECO:0000313" key="3">
    <source>
        <dbReference type="Proteomes" id="UP001153076"/>
    </source>
</evidence>